<evidence type="ECO:0000256" key="1">
    <source>
        <dbReference type="SAM" id="MobiDB-lite"/>
    </source>
</evidence>
<dbReference type="Proteomes" id="UP000077755">
    <property type="component" value="Chromosome 2"/>
</dbReference>
<keyword evidence="3" id="KW-1185">Reference proteome</keyword>
<organism evidence="2 3">
    <name type="scientific">Daucus carota subsp. sativus</name>
    <name type="common">Carrot</name>
    <dbReference type="NCBI Taxonomy" id="79200"/>
    <lineage>
        <taxon>Eukaryota</taxon>
        <taxon>Viridiplantae</taxon>
        <taxon>Streptophyta</taxon>
        <taxon>Embryophyta</taxon>
        <taxon>Tracheophyta</taxon>
        <taxon>Spermatophyta</taxon>
        <taxon>Magnoliopsida</taxon>
        <taxon>eudicotyledons</taxon>
        <taxon>Gunneridae</taxon>
        <taxon>Pentapetalae</taxon>
        <taxon>asterids</taxon>
        <taxon>campanulids</taxon>
        <taxon>Apiales</taxon>
        <taxon>Apiaceae</taxon>
        <taxon>Apioideae</taxon>
        <taxon>Scandiceae</taxon>
        <taxon>Daucinae</taxon>
        <taxon>Daucus</taxon>
        <taxon>Daucus sect. Daucus</taxon>
    </lineage>
</organism>
<gene>
    <name evidence="2" type="ORF">DCAR_0206487</name>
</gene>
<feature type="region of interest" description="Disordered" evidence="1">
    <location>
        <begin position="63"/>
        <end position="84"/>
    </location>
</feature>
<evidence type="ECO:0000313" key="2">
    <source>
        <dbReference type="EMBL" id="WOG87264.1"/>
    </source>
</evidence>
<sequence>MQACTYKMEVPQVKATFHLGSETYSVYANKGILSEQLVALKEESMTILKAYITKHNVPIDVPDEVEEVSEDEEITEKPKPKKQK</sequence>
<reference evidence="2" key="1">
    <citation type="journal article" date="2016" name="Nat. Genet.">
        <title>A high-quality carrot genome assembly provides new insights into carotenoid accumulation and asterid genome evolution.</title>
        <authorList>
            <person name="Iorizzo M."/>
            <person name="Ellison S."/>
            <person name="Senalik D."/>
            <person name="Zeng P."/>
            <person name="Satapoomin P."/>
            <person name="Huang J."/>
            <person name="Bowman M."/>
            <person name="Iovene M."/>
            <person name="Sanseverino W."/>
            <person name="Cavagnaro P."/>
            <person name="Yildiz M."/>
            <person name="Macko-Podgorni A."/>
            <person name="Moranska E."/>
            <person name="Grzebelus E."/>
            <person name="Grzebelus D."/>
            <person name="Ashrafi H."/>
            <person name="Zheng Z."/>
            <person name="Cheng S."/>
            <person name="Spooner D."/>
            <person name="Van Deynze A."/>
            <person name="Simon P."/>
        </authorList>
    </citation>
    <scope>NUCLEOTIDE SEQUENCE</scope>
    <source>
        <tissue evidence="2">Leaf</tissue>
    </source>
</reference>
<protein>
    <submittedName>
        <fullName evidence="2">Uncharacterized protein</fullName>
    </submittedName>
</protein>
<dbReference type="AlphaFoldDB" id="A0AAF0WDR8"/>
<name>A0AAF0WDR8_DAUCS</name>
<dbReference type="EMBL" id="CP093344">
    <property type="protein sequence ID" value="WOG87264.1"/>
    <property type="molecule type" value="Genomic_DNA"/>
</dbReference>
<evidence type="ECO:0000313" key="3">
    <source>
        <dbReference type="Proteomes" id="UP000077755"/>
    </source>
</evidence>
<proteinExistence type="predicted"/>
<dbReference type="PANTHER" id="PTHR37194:SF2">
    <property type="entry name" value="T2E6.7-RELATED"/>
    <property type="match status" value="1"/>
</dbReference>
<reference evidence="2" key="2">
    <citation type="submission" date="2022-03" db="EMBL/GenBank/DDBJ databases">
        <title>Draft title - Genomic analysis of global carrot germplasm unveils the trajectory of domestication and the origin of high carotenoid orange carrot.</title>
        <authorList>
            <person name="Iorizzo M."/>
            <person name="Ellison S."/>
            <person name="Senalik D."/>
            <person name="Macko-Podgorni A."/>
            <person name="Grzebelus D."/>
            <person name="Bostan H."/>
            <person name="Rolling W."/>
            <person name="Curaba J."/>
            <person name="Simon P."/>
        </authorList>
    </citation>
    <scope>NUCLEOTIDE SEQUENCE</scope>
    <source>
        <tissue evidence="2">Leaf</tissue>
    </source>
</reference>
<dbReference type="PANTHER" id="PTHR37194">
    <property type="entry name" value="T2E6.7-RELATED"/>
    <property type="match status" value="1"/>
</dbReference>
<feature type="compositionally biased region" description="Acidic residues" evidence="1">
    <location>
        <begin position="63"/>
        <end position="74"/>
    </location>
</feature>
<accession>A0AAF0WDR8</accession>